<dbReference type="EMBL" id="QMEB01000017">
    <property type="protein sequence ID" value="NMG18628.1"/>
    <property type="molecule type" value="Genomic_DNA"/>
</dbReference>
<evidence type="ECO:0000313" key="2">
    <source>
        <dbReference type="Proteomes" id="UP000718564"/>
    </source>
</evidence>
<dbReference type="RefSeq" id="WP_169153917.1">
    <property type="nucleotide sequence ID" value="NZ_CAWPJE010000341.1"/>
</dbReference>
<reference evidence="1 2" key="1">
    <citation type="submission" date="2018-06" db="EMBL/GenBank/DDBJ databases">
        <title>Comparative genomics of Brasilonema spp. strains.</title>
        <authorList>
            <person name="Alvarenga D.O."/>
            <person name="Fiore M.F."/>
            <person name="Varani A.M."/>
        </authorList>
    </citation>
    <scope>NUCLEOTIDE SEQUENCE [LARGE SCALE GENOMIC DNA]</scope>
    <source>
        <strain evidence="1 2">SPC951</strain>
    </source>
</reference>
<sequence>MDNKPLELQAEKLIEHKLIKYGLLVTKPSFDKEGTDLLIIKDISTKITPFIKVQCKGRTLKTNSSVIIKKKYVNENFVLFLYVEEENSKDDFLYVFFESDIKNWRIEKESFDLAIPRNFQTKEEFKKRVFNKEAIMKIENILLRQAVNQLIKTSNFIIIDGIFLEKVAKETQRFYQKLYPEKTFQKLSIDAIVDQLLTYTHIERKNEVNCYLIYSEHFNLEYLVDIGEITKHGFFMGDMPESVGCNYNLYKQKTADIVSFKVEELLNRIINVDNILLVADDFAYVPYLQDLKERGVEIVIFQCSENSGSRMYHQFKWANVIYPLGLAMGLKEYEL</sequence>
<keyword evidence="2" id="KW-1185">Reference proteome</keyword>
<name>A0ABX1P2R6_9CYAN</name>
<dbReference type="Proteomes" id="UP000718564">
    <property type="component" value="Unassembled WGS sequence"/>
</dbReference>
<protein>
    <recommendedName>
        <fullName evidence="3">DUF4365 domain-containing protein</fullName>
    </recommendedName>
</protein>
<organism evidence="1 2">
    <name type="scientific">Brasilonema bromeliae SPC951</name>
    <dbReference type="NCBI Taxonomy" id="385972"/>
    <lineage>
        <taxon>Bacteria</taxon>
        <taxon>Bacillati</taxon>
        <taxon>Cyanobacteriota</taxon>
        <taxon>Cyanophyceae</taxon>
        <taxon>Nostocales</taxon>
        <taxon>Scytonemataceae</taxon>
        <taxon>Brasilonema</taxon>
        <taxon>Bromeliae group (in: Brasilonema)</taxon>
    </lineage>
</organism>
<accession>A0ABX1P2R6</accession>
<proteinExistence type="predicted"/>
<evidence type="ECO:0008006" key="3">
    <source>
        <dbReference type="Google" id="ProtNLM"/>
    </source>
</evidence>
<evidence type="ECO:0000313" key="1">
    <source>
        <dbReference type="EMBL" id="NMG18628.1"/>
    </source>
</evidence>
<gene>
    <name evidence="1" type="ORF">DP116_03870</name>
</gene>
<comment type="caution">
    <text evidence="1">The sequence shown here is derived from an EMBL/GenBank/DDBJ whole genome shotgun (WGS) entry which is preliminary data.</text>
</comment>